<reference evidence="10" key="1">
    <citation type="submission" date="2021-03" db="EMBL/GenBank/DDBJ databases">
        <authorList>
            <person name="Peeters C."/>
        </authorList>
    </citation>
    <scope>NUCLEOTIDE SEQUENCE</scope>
    <source>
        <strain evidence="10">LMG 31506</strain>
    </source>
</reference>
<keyword evidence="7 9" id="KW-0472">Membrane</keyword>
<feature type="transmembrane region" description="Helical" evidence="9">
    <location>
        <begin position="121"/>
        <end position="138"/>
    </location>
</feature>
<comment type="subcellular location">
    <subcellularLocation>
        <location evidence="1">Cell inner membrane</location>
        <topology evidence="1">Multi-pass membrane protein</topology>
    </subcellularLocation>
</comment>
<feature type="transmembrane region" description="Helical" evidence="9">
    <location>
        <begin position="313"/>
        <end position="335"/>
    </location>
</feature>
<feature type="transmembrane region" description="Helical" evidence="9">
    <location>
        <begin position="176"/>
        <end position="196"/>
    </location>
</feature>
<evidence type="ECO:0000256" key="3">
    <source>
        <dbReference type="ARBA" id="ARBA00022475"/>
    </source>
</evidence>
<dbReference type="Proteomes" id="UP000672934">
    <property type="component" value="Unassembled WGS sequence"/>
</dbReference>
<feature type="transmembrane region" description="Helical" evidence="9">
    <location>
        <begin position="86"/>
        <end position="109"/>
    </location>
</feature>
<evidence type="ECO:0000313" key="11">
    <source>
        <dbReference type="Proteomes" id="UP000672934"/>
    </source>
</evidence>
<dbReference type="AlphaFoldDB" id="A0A916IUW9"/>
<evidence type="ECO:0000256" key="9">
    <source>
        <dbReference type="SAM" id="Phobius"/>
    </source>
</evidence>
<protein>
    <recommendedName>
        <fullName evidence="12">YeeE/YedE family protein</fullName>
    </recommendedName>
</protein>
<keyword evidence="3" id="KW-1003">Cell membrane</keyword>
<evidence type="ECO:0000256" key="5">
    <source>
        <dbReference type="ARBA" id="ARBA00022692"/>
    </source>
</evidence>
<dbReference type="GO" id="GO:0005886">
    <property type="term" value="C:plasma membrane"/>
    <property type="evidence" value="ECO:0007669"/>
    <property type="project" value="UniProtKB-SubCell"/>
</dbReference>
<keyword evidence="2" id="KW-0813">Transport</keyword>
<dbReference type="Pfam" id="PF04143">
    <property type="entry name" value="Sulf_transp"/>
    <property type="match status" value="1"/>
</dbReference>
<dbReference type="EMBL" id="CAJPUY010000013">
    <property type="protein sequence ID" value="CAG2148442.1"/>
    <property type="molecule type" value="Genomic_DNA"/>
</dbReference>
<keyword evidence="11" id="KW-1185">Reference proteome</keyword>
<feature type="transmembrane region" description="Helical" evidence="9">
    <location>
        <begin position="6"/>
        <end position="28"/>
    </location>
</feature>
<organism evidence="10 11">
    <name type="scientific">Cupriavidus yeoncheonensis</name>
    <dbReference type="NCBI Taxonomy" id="1462994"/>
    <lineage>
        <taxon>Bacteria</taxon>
        <taxon>Pseudomonadati</taxon>
        <taxon>Pseudomonadota</taxon>
        <taxon>Betaproteobacteria</taxon>
        <taxon>Burkholderiales</taxon>
        <taxon>Burkholderiaceae</taxon>
        <taxon>Cupriavidus</taxon>
    </lineage>
</organism>
<dbReference type="PANTHER" id="PTHR30574:SF1">
    <property type="entry name" value="SULPHUR TRANSPORT DOMAIN-CONTAINING PROTEIN"/>
    <property type="match status" value="1"/>
</dbReference>
<feature type="transmembrane region" description="Helical" evidence="9">
    <location>
        <begin position="203"/>
        <end position="222"/>
    </location>
</feature>
<evidence type="ECO:0008006" key="12">
    <source>
        <dbReference type="Google" id="ProtNLM"/>
    </source>
</evidence>
<evidence type="ECO:0000256" key="4">
    <source>
        <dbReference type="ARBA" id="ARBA00022519"/>
    </source>
</evidence>
<sequence>MPEIDIAALSRTVLLSTFALTFLFGAILQRTHFCTMGAVSDIVNMGDWSRMRMWGLAVGVAMIGTGVLAWAGLIDPTKTIYTASKLSWLSALAGGLMFGFGMVLASGCGSKTLVRIGAGNLKSLVVFVFLGLSAYMTLRGLFGVVRVNTVDAVAITLPATQDLPSLLSQGTGAARGALQLGLGLLLGGALMVWALAARGFRTFDNLLGGIAVGLIIVGMWYVSGHIGYVAEDPNTLEEVFVATNSGRMESLSFVAPYAYTLDWLMMFSDKSKVLTVGIISVFGVIAGAAVYALATRTFRWEGFGNAEDVANHIIGGILMGAGGVTALGCTVGQGLSGVSTLAIGSFIALGGIVAGAVLAFRYQIWRLERMAFA</sequence>
<keyword evidence="4" id="KW-0997">Cell inner membrane</keyword>
<keyword evidence="5 9" id="KW-0812">Transmembrane</keyword>
<feature type="transmembrane region" description="Helical" evidence="9">
    <location>
        <begin position="273"/>
        <end position="293"/>
    </location>
</feature>
<evidence type="ECO:0000256" key="1">
    <source>
        <dbReference type="ARBA" id="ARBA00004429"/>
    </source>
</evidence>
<feature type="transmembrane region" description="Helical" evidence="9">
    <location>
        <begin position="341"/>
        <end position="360"/>
    </location>
</feature>
<dbReference type="RefSeq" id="WP_211948741.1">
    <property type="nucleotide sequence ID" value="NZ_CAJPUY010000013.1"/>
</dbReference>
<dbReference type="InterPro" id="IPR007272">
    <property type="entry name" value="Sulf_transp_TsuA/YedE"/>
</dbReference>
<evidence type="ECO:0000256" key="6">
    <source>
        <dbReference type="ARBA" id="ARBA00022989"/>
    </source>
</evidence>
<proteinExistence type="inferred from homology"/>
<comment type="caution">
    <text evidence="10">The sequence shown here is derived from an EMBL/GenBank/DDBJ whole genome shotgun (WGS) entry which is preliminary data.</text>
</comment>
<evidence type="ECO:0000256" key="2">
    <source>
        <dbReference type="ARBA" id="ARBA00022448"/>
    </source>
</evidence>
<accession>A0A916IUW9</accession>
<keyword evidence="6 9" id="KW-1133">Transmembrane helix</keyword>
<evidence type="ECO:0000256" key="8">
    <source>
        <dbReference type="ARBA" id="ARBA00035655"/>
    </source>
</evidence>
<dbReference type="PANTHER" id="PTHR30574">
    <property type="entry name" value="INNER MEMBRANE PROTEIN YEDE"/>
    <property type="match status" value="1"/>
</dbReference>
<comment type="similarity">
    <text evidence="8">Belongs to the TsuA/YedE (TC 9.B.102) family.</text>
</comment>
<name>A0A916IUW9_9BURK</name>
<evidence type="ECO:0000256" key="7">
    <source>
        <dbReference type="ARBA" id="ARBA00023136"/>
    </source>
</evidence>
<gene>
    <name evidence="10" type="ORF">LMG31506_03826</name>
</gene>
<feature type="transmembrane region" description="Helical" evidence="9">
    <location>
        <begin position="54"/>
        <end position="74"/>
    </location>
</feature>
<evidence type="ECO:0000313" key="10">
    <source>
        <dbReference type="EMBL" id="CAG2148442.1"/>
    </source>
</evidence>